<dbReference type="Proteomes" id="UP000317648">
    <property type="component" value="Chromosome"/>
</dbReference>
<dbReference type="Gene3D" id="2.60.120.430">
    <property type="entry name" value="Galactose-binding lectin"/>
    <property type="match status" value="1"/>
</dbReference>
<proteinExistence type="predicted"/>
<sequence>MYGAPQGDARRYGLIRCPASGRRLYSKEWIPSALLLFSLFQGEYMLGTFRSTTAWLWFAVMICVAIWPASVFAQTQIRVLENLSLQGEIRSVSPGVIAMVESDGTEHTFKIQEKDEQGVSLAGAAVIINLPAKVSLTGQKDVADIKPNELLRFRCLVNRFGATDGELQELESVESDAAAAAGLEVVRQADTAKEFSDCTLTGTFSRLINGRLLINTPKSSLTSRSPLSFKVADNATVKFSSDDYRRASRGDKIVKLIAMKLSTGDSVIRELEIVAGSQTAARTSAEDELLAKYRALSDEPSAPRDVRSRNFLLHTDLSDRESQILLDKLETMITLVSGYFNAPPGGLIECYVVQDLTKWPANSLDAGGAAKIQAGEGVTMSRSLGRTRRSIVYSCDKHTVVQHEAIHAYCFLTFGSTGPTWYSEGVAELGAYWKRGNLAVNIDPVVIDYLKNAPPKGLLEIVAAGQITGDSWQAYAWRWALCHMLAQNPNYAERFKTLGIAMMNSTPGAAFEGVYGPVAKEISFEYDRFVENLDNGYRADLCAWQWNKKFTPLGANRTKTQVKAQAGWQPSGVRLDPNVSYDAAAVGNWTILADGEEITADGDSSGKGRLLGVIVRDFQMGEPFEIGCLGTFSTPTGGDLYLRCGDSWNRIADNDGELTVWLRRTP</sequence>
<keyword evidence="1" id="KW-0812">Transmembrane</keyword>
<keyword evidence="3" id="KW-1185">Reference proteome</keyword>
<dbReference type="KEGG" id="lcre:Pla8534_30190"/>
<evidence type="ECO:0000313" key="3">
    <source>
        <dbReference type="Proteomes" id="UP000317648"/>
    </source>
</evidence>
<keyword evidence="1" id="KW-0472">Membrane</keyword>
<feature type="transmembrane region" description="Helical" evidence="1">
    <location>
        <begin position="54"/>
        <end position="73"/>
    </location>
</feature>
<dbReference type="AlphaFoldDB" id="A0A518DTP0"/>
<evidence type="ECO:0000256" key="1">
    <source>
        <dbReference type="SAM" id="Phobius"/>
    </source>
</evidence>
<reference evidence="2 3" key="1">
    <citation type="submission" date="2019-02" db="EMBL/GenBank/DDBJ databases">
        <title>Deep-cultivation of Planctomycetes and their phenomic and genomic characterization uncovers novel biology.</title>
        <authorList>
            <person name="Wiegand S."/>
            <person name="Jogler M."/>
            <person name="Boedeker C."/>
            <person name="Pinto D."/>
            <person name="Vollmers J."/>
            <person name="Rivas-Marin E."/>
            <person name="Kohn T."/>
            <person name="Peeters S.H."/>
            <person name="Heuer A."/>
            <person name="Rast P."/>
            <person name="Oberbeckmann S."/>
            <person name="Bunk B."/>
            <person name="Jeske O."/>
            <person name="Meyerdierks A."/>
            <person name="Storesund J.E."/>
            <person name="Kallscheuer N."/>
            <person name="Luecker S."/>
            <person name="Lage O.M."/>
            <person name="Pohl T."/>
            <person name="Merkel B.J."/>
            <person name="Hornburger P."/>
            <person name="Mueller R.-W."/>
            <person name="Bruemmer F."/>
            <person name="Labrenz M."/>
            <person name="Spormann A.M."/>
            <person name="Op den Camp H."/>
            <person name="Overmann J."/>
            <person name="Amann R."/>
            <person name="Jetten M.S.M."/>
            <person name="Mascher T."/>
            <person name="Medema M.H."/>
            <person name="Devos D.P."/>
            <person name="Kaster A.-K."/>
            <person name="Ovreas L."/>
            <person name="Rohde M."/>
            <person name="Galperin M.Y."/>
            <person name="Jogler C."/>
        </authorList>
    </citation>
    <scope>NUCLEOTIDE SEQUENCE [LARGE SCALE GENOMIC DNA]</scope>
    <source>
        <strain evidence="2 3">Pla85_3_4</strain>
    </source>
</reference>
<accession>A0A518DTP0</accession>
<organism evidence="2 3">
    <name type="scientific">Lignipirellula cremea</name>
    <dbReference type="NCBI Taxonomy" id="2528010"/>
    <lineage>
        <taxon>Bacteria</taxon>
        <taxon>Pseudomonadati</taxon>
        <taxon>Planctomycetota</taxon>
        <taxon>Planctomycetia</taxon>
        <taxon>Pirellulales</taxon>
        <taxon>Pirellulaceae</taxon>
        <taxon>Lignipirellula</taxon>
    </lineage>
</organism>
<evidence type="ECO:0000313" key="2">
    <source>
        <dbReference type="EMBL" id="QDU95205.1"/>
    </source>
</evidence>
<dbReference type="EMBL" id="CP036433">
    <property type="protein sequence ID" value="QDU95205.1"/>
    <property type="molecule type" value="Genomic_DNA"/>
</dbReference>
<protein>
    <submittedName>
        <fullName evidence="2">Uncharacterized protein</fullName>
    </submittedName>
</protein>
<name>A0A518DTP0_9BACT</name>
<keyword evidence="1" id="KW-1133">Transmembrane helix</keyword>
<gene>
    <name evidence="2" type="ORF">Pla8534_30190</name>
</gene>